<feature type="transmembrane region" description="Helical" evidence="6">
    <location>
        <begin position="234"/>
        <end position="256"/>
    </location>
</feature>
<evidence type="ECO:0000256" key="6">
    <source>
        <dbReference type="SAM" id="Phobius"/>
    </source>
</evidence>
<feature type="compositionally biased region" description="Acidic residues" evidence="5">
    <location>
        <begin position="47"/>
        <end position="57"/>
    </location>
</feature>
<feature type="transmembrane region" description="Helical" evidence="6">
    <location>
        <begin position="276"/>
        <end position="298"/>
    </location>
</feature>
<feature type="transmembrane region" description="Helical" evidence="6">
    <location>
        <begin position="493"/>
        <end position="516"/>
    </location>
</feature>
<feature type="domain" description="Major facilitator superfamily (MFS) profile" evidence="7">
    <location>
        <begin position="117"/>
        <end position="588"/>
    </location>
</feature>
<keyword evidence="2 6" id="KW-0812">Transmembrane</keyword>
<feature type="transmembrane region" description="Helical" evidence="6">
    <location>
        <begin position="391"/>
        <end position="408"/>
    </location>
</feature>
<dbReference type="SUPFAM" id="SSF103473">
    <property type="entry name" value="MFS general substrate transporter"/>
    <property type="match status" value="1"/>
</dbReference>
<dbReference type="OrthoDB" id="3026777at2759"/>
<reference evidence="8 9" key="1">
    <citation type="journal article" date="2018" name="Mol. Ecol.">
        <title>The obligate alkalophilic soda-lake fungus Sodiomyces alkalinus has shifted to a protein diet.</title>
        <authorList>
            <person name="Grum-Grzhimaylo A.A."/>
            <person name="Falkoski D.L."/>
            <person name="van den Heuvel J."/>
            <person name="Valero-Jimenez C.A."/>
            <person name="Min B."/>
            <person name="Choi I.G."/>
            <person name="Lipzen A."/>
            <person name="Daum C.G."/>
            <person name="Aanen D.K."/>
            <person name="Tsang A."/>
            <person name="Henrissat B."/>
            <person name="Bilanenko E.N."/>
            <person name="de Vries R.P."/>
            <person name="van Kan J.A.L."/>
            <person name="Grigoriev I.V."/>
            <person name="Debets A.J.M."/>
        </authorList>
    </citation>
    <scope>NUCLEOTIDE SEQUENCE [LARGE SCALE GENOMIC DNA]</scope>
    <source>
        <strain evidence="8 9">F11</strain>
    </source>
</reference>
<feature type="region of interest" description="Disordered" evidence="5">
    <location>
        <begin position="590"/>
        <end position="614"/>
    </location>
</feature>
<feature type="transmembrane region" description="Helical" evidence="6">
    <location>
        <begin position="304"/>
        <end position="324"/>
    </location>
</feature>
<feature type="transmembrane region" description="Helical" evidence="6">
    <location>
        <begin position="428"/>
        <end position="449"/>
    </location>
</feature>
<evidence type="ECO:0000256" key="5">
    <source>
        <dbReference type="SAM" id="MobiDB-lite"/>
    </source>
</evidence>
<dbReference type="PANTHER" id="PTHR23507:SF1">
    <property type="entry name" value="FI18259P1-RELATED"/>
    <property type="match status" value="1"/>
</dbReference>
<dbReference type="Pfam" id="PF07690">
    <property type="entry name" value="MFS_1"/>
    <property type="match status" value="1"/>
</dbReference>
<feature type="transmembrane region" description="Helical" evidence="6">
    <location>
        <begin position="115"/>
        <end position="136"/>
    </location>
</feature>
<dbReference type="AlphaFoldDB" id="A0A3N2PX10"/>
<evidence type="ECO:0000256" key="1">
    <source>
        <dbReference type="ARBA" id="ARBA00004141"/>
    </source>
</evidence>
<organism evidence="8 9">
    <name type="scientific">Sodiomyces alkalinus (strain CBS 110278 / VKM F-3762 / F11)</name>
    <name type="common">Alkaliphilic filamentous fungus</name>
    <dbReference type="NCBI Taxonomy" id="1314773"/>
    <lineage>
        <taxon>Eukaryota</taxon>
        <taxon>Fungi</taxon>
        <taxon>Dikarya</taxon>
        <taxon>Ascomycota</taxon>
        <taxon>Pezizomycotina</taxon>
        <taxon>Sordariomycetes</taxon>
        <taxon>Hypocreomycetidae</taxon>
        <taxon>Glomerellales</taxon>
        <taxon>Plectosphaerellaceae</taxon>
        <taxon>Sodiomyces</taxon>
    </lineage>
</organism>
<gene>
    <name evidence="8" type="ORF">SODALDRAFT_150670</name>
</gene>
<feature type="transmembrane region" description="Helical" evidence="6">
    <location>
        <begin position="470"/>
        <end position="487"/>
    </location>
</feature>
<evidence type="ECO:0000259" key="7">
    <source>
        <dbReference type="PROSITE" id="PS50850"/>
    </source>
</evidence>
<keyword evidence="4 6" id="KW-0472">Membrane</keyword>
<feature type="transmembrane region" description="Helical" evidence="6">
    <location>
        <begin position="173"/>
        <end position="195"/>
    </location>
</feature>
<proteinExistence type="predicted"/>
<evidence type="ECO:0000313" key="9">
    <source>
        <dbReference type="Proteomes" id="UP000272025"/>
    </source>
</evidence>
<feature type="compositionally biased region" description="Polar residues" evidence="5">
    <location>
        <begin position="1"/>
        <end position="16"/>
    </location>
</feature>
<dbReference type="GO" id="GO:0022857">
    <property type="term" value="F:transmembrane transporter activity"/>
    <property type="evidence" value="ECO:0007669"/>
    <property type="project" value="InterPro"/>
</dbReference>
<dbReference type="EMBL" id="ML119054">
    <property type="protein sequence ID" value="ROT39018.1"/>
    <property type="molecule type" value="Genomic_DNA"/>
</dbReference>
<feature type="transmembrane region" description="Helical" evidence="6">
    <location>
        <begin position="207"/>
        <end position="228"/>
    </location>
</feature>
<evidence type="ECO:0000313" key="8">
    <source>
        <dbReference type="EMBL" id="ROT39018.1"/>
    </source>
</evidence>
<evidence type="ECO:0000256" key="4">
    <source>
        <dbReference type="ARBA" id="ARBA00023136"/>
    </source>
</evidence>
<dbReference type="GeneID" id="39575334"/>
<feature type="transmembrane region" description="Helical" evidence="6">
    <location>
        <begin position="528"/>
        <end position="552"/>
    </location>
</feature>
<name>A0A3N2PX10_SODAK</name>
<dbReference type="Gene3D" id="1.20.1250.20">
    <property type="entry name" value="MFS general substrate transporter like domains"/>
    <property type="match status" value="2"/>
</dbReference>
<protein>
    <submittedName>
        <fullName evidence="8">MFS general substrate transporter</fullName>
    </submittedName>
</protein>
<dbReference type="InterPro" id="IPR036259">
    <property type="entry name" value="MFS_trans_sf"/>
</dbReference>
<accession>A0A3N2PX10</accession>
<dbReference type="InterPro" id="IPR020846">
    <property type="entry name" value="MFS_dom"/>
</dbReference>
<dbReference type="PANTHER" id="PTHR23507">
    <property type="entry name" value="ZGC:174356"/>
    <property type="match status" value="1"/>
</dbReference>
<evidence type="ECO:0000256" key="3">
    <source>
        <dbReference type="ARBA" id="ARBA00022989"/>
    </source>
</evidence>
<dbReference type="GO" id="GO:0016020">
    <property type="term" value="C:membrane"/>
    <property type="evidence" value="ECO:0007669"/>
    <property type="project" value="UniProtKB-SubCell"/>
</dbReference>
<keyword evidence="3 6" id="KW-1133">Transmembrane helix</keyword>
<dbReference type="Proteomes" id="UP000272025">
    <property type="component" value="Unassembled WGS sequence"/>
</dbReference>
<comment type="subcellular location">
    <subcellularLocation>
        <location evidence="1">Membrane</location>
        <topology evidence="1">Multi-pass membrane protein</topology>
    </subcellularLocation>
</comment>
<dbReference type="PROSITE" id="PS50850">
    <property type="entry name" value="MFS"/>
    <property type="match status" value="1"/>
</dbReference>
<sequence length="614" mass="66625">MSRSWTTMNDRSSSIEASALFDGDDYNGNQGPNGGSHDRDFGSFSDAENETAAEIETEPFIQGPSSSSSSSSVPWHRHRLRHGPQWRPRWASWRRHDSTSGRSAFHLPQPQSPRAVIFTLSFLKFVILGSGLLVMMPMFRLLEDAFCHQHYGKDLAEPIPEKECKVDEVQSRLAYLGGIAAVIASVVTLVSTFPYSILADKVGRKPALLLSWVGVMLGFGWGPAILWFSAQPNVYLMLLGSLFFLIGGGIPTTINVMFSMASDVGSGSESDRASNFLYLSFGSVAAGLIAPVLSGVLMEKFSPWVPIGVVFALGPFIFAAMLSLPETLRIWAGSEVETEAATATHDDYDNYSPRDGQPNQQRSLPTIIRHHLRSGLADLAVGFKVLRDRNILLCLMCFLATQPLWVASSSTLPQYVSKYFGWTLAQTTYLLSPLGILHLVLLAVLLPRLSARLVDKDRRRPLSTFAKDLLLTRVSYAFLAVGALVQALSGSVGVFLCGMVIGTFGSAAGTLARAVVTEFVDPSVTSRLYAMLSIVDMAGGALIGGPALAWFFTRGMERGGLMKGLPWFYLSFLCAAALGTMMLVREPRKPKPQVDVGGEGGIDGLGYQSAGEEN</sequence>
<evidence type="ECO:0000256" key="2">
    <source>
        <dbReference type="ARBA" id="ARBA00022692"/>
    </source>
</evidence>
<dbReference type="RefSeq" id="XP_028466824.1">
    <property type="nucleotide sequence ID" value="XM_028606856.1"/>
</dbReference>
<feature type="region of interest" description="Disordered" evidence="5">
    <location>
        <begin position="1"/>
        <end position="76"/>
    </location>
</feature>
<dbReference type="InterPro" id="IPR011701">
    <property type="entry name" value="MFS"/>
</dbReference>
<keyword evidence="9" id="KW-1185">Reference proteome</keyword>
<feature type="transmembrane region" description="Helical" evidence="6">
    <location>
        <begin position="564"/>
        <end position="584"/>
    </location>
</feature>